<accession>A0A7G9Z2C1</accession>
<organism evidence="2">
    <name type="scientific">Candidatus Methanophaga sp. ANME-1 ERB7</name>
    <dbReference type="NCBI Taxonomy" id="2759913"/>
    <lineage>
        <taxon>Archaea</taxon>
        <taxon>Methanobacteriati</taxon>
        <taxon>Methanobacteriota</taxon>
        <taxon>Stenosarchaea group</taxon>
        <taxon>Methanomicrobia</taxon>
        <taxon>Candidatus Methanophagales</taxon>
        <taxon>Candidatus Methanophagaceae</taxon>
        <taxon>Candidatus Methanophaga</taxon>
    </lineage>
</organism>
<evidence type="ECO:0000313" key="2">
    <source>
        <dbReference type="EMBL" id="QNO54405.1"/>
    </source>
</evidence>
<evidence type="ECO:0000256" key="1">
    <source>
        <dbReference type="SAM" id="MobiDB-lite"/>
    </source>
</evidence>
<dbReference type="EMBL" id="MT631578">
    <property type="protein sequence ID" value="QNO54405.1"/>
    <property type="molecule type" value="Genomic_DNA"/>
</dbReference>
<reference evidence="2" key="1">
    <citation type="submission" date="2020-06" db="EMBL/GenBank/DDBJ databases">
        <title>Unique genomic features of the anaerobic methanotrophic archaea.</title>
        <authorList>
            <person name="Chadwick G.L."/>
            <person name="Skennerton C.T."/>
            <person name="Laso-Perez R."/>
            <person name="Leu A.O."/>
            <person name="Speth D.R."/>
            <person name="Yu H."/>
            <person name="Morgan-Lang C."/>
            <person name="Hatzenpichler R."/>
            <person name="Goudeau D."/>
            <person name="Malmstrom R."/>
            <person name="Brazelton W.J."/>
            <person name="Woyke T."/>
            <person name="Hallam S.J."/>
            <person name="Tyson G.W."/>
            <person name="Wegener G."/>
            <person name="Boetius A."/>
            <person name="Orphan V."/>
        </authorList>
    </citation>
    <scope>NUCLEOTIDE SEQUENCE</scope>
</reference>
<name>A0A7G9Z2C1_9EURY</name>
<dbReference type="AlphaFoldDB" id="A0A7G9Z2C1"/>
<sequence length="38" mass="4358">MEEGILEEEGGNCKFITDGYGDKNKNKRRKIESGKRIN</sequence>
<proteinExistence type="predicted"/>
<gene>
    <name evidence="2" type="ORF">JEICAKEA_00015</name>
</gene>
<protein>
    <submittedName>
        <fullName evidence="2">Uncharacterized protein</fullName>
    </submittedName>
</protein>
<feature type="region of interest" description="Disordered" evidence="1">
    <location>
        <begin position="17"/>
        <end position="38"/>
    </location>
</feature>